<accession>A0ABD3J1D8</accession>
<sequence length="255" mass="27977">MPLHAMPQSNPQHLVGLGQIPQANQRFGAQSTLYSGQPIPVSSQIPAGFQPLHPVPGFTTGSMNALAQTFHTAGLDYPQVPFHPHDYQISSTCALTSFRCGTIHLFICFINKLPTIKLPPFAPPSPWTMRLFGCMDDPFVVVACCFPCVTFGQIAEIVDRGSTSCGTSRLLYGGIRFLIGCLCLLSCTCRTKLQNRFNLIKSPAPDCITHFFSNAKLLMFILVACQGWQGNAANMQNVQYQVVMVPPMHQQAMRA</sequence>
<dbReference type="AlphaFoldDB" id="A0ABD3J1D8"/>
<dbReference type="NCBIfam" id="TIGR01571">
    <property type="entry name" value="A_thal_Cys_rich"/>
    <property type="match status" value="1"/>
</dbReference>
<organism evidence="1 2">
    <name type="scientific">Eucalyptus globulus</name>
    <name type="common">Tasmanian blue gum</name>
    <dbReference type="NCBI Taxonomy" id="34317"/>
    <lineage>
        <taxon>Eukaryota</taxon>
        <taxon>Viridiplantae</taxon>
        <taxon>Streptophyta</taxon>
        <taxon>Embryophyta</taxon>
        <taxon>Tracheophyta</taxon>
        <taxon>Spermatophyta</taxon>
        <taxon>Magnoliopsida</taxon>
        <taxon>eudicotyledons</taxon>
        <taxon>Gunneridae</taxon>
        <taxon>Pentapetalae</taxon>
        <taxon>rosids</taxon>
        <taxon>malvids</taxon>
        <taxon>Myrtales</taxon>
        <taxon>Myrtaceae</taxon>
        <taxon>Myrtoideae</taxon>
        <taxon>Eucalypteae</taxon>
        <taxon>Eucalyptus</taxon>
    </lineage>
</organism>
<dbReference type="PANTHER" id="PTHR15907">
    <property type="entry name" value="DUF614 FAMILY PROTEIN-RELATED"/>
    <property type="match status" value="1"/>
</dbReference>
<comment type="caution">
    <text evidence="1">The sequence shown here is derived from an EMBL/GenBank/DDBJ whole genome shotgun (WGS) entry which is preliminary data.</text>
</comment>
<dbReference type="InterPro" id="IPR006461">
    <property type="entry name" value="PLAC_motif_containing"/>
</dbReference>
<reference evidence="1 2" key="1">
    <citation type="submission" date="2024-11" db="EMBL/GenBank/DDBJ databases">
        <title>Chromosome-level genome assembly of Eucalyptus globulus Labill. provides insights into its genome evolution.</title>
        <authorList>
            <person name="Li X."/>
        </authorList>
    </citation>
    <scope>NUCLEOTIDE SEQUENCE [LARGE SCALE GENOMIC DNA]</scope>
    <source>
        <strain evidence="1">CL2024</strain>
        <tissue evidence="1">Fresh tender leaves</tissue>
    </source>
</reference>
<evidence type="ECO:0000313" key="2">
    <source>
        <dbReference type="Proteomes" id="UP001634007"/>
    </source>
</evidence>
<gene>
    <name evidence="1" type="ORF">ACJRO7_004371</name>
</gene>
<evidence type="ECO:0000313" key="1">
    <source>
        <dbReference type="EMBL" id="KAL3719400.1"/>
    </source>
</evidence>
<dbReference type="Proteomes" id="UP001634007">
    <property type="component" value="Unassembled WGS sequence"/>
</dbReference>
<protein>
    <submittedName>
        <fullName evidence="1">Uncharacterized protein</fullName>
    </submittedName>
</protein>
<dbReference type="EMBL" id="JBJKBG010000010">
    <property type="protein sequence ID" value="KAL3719400.1"/>
    <property type="molecule type" value="Genomic_DNA"/>
</dbReference>
<proteinExistence type="predicted"/>
<name>A0ABD3J1D8_EUCGL</name>
<keyword evidence="2" id="KW-1185">Reference proteome</keyword>
<dbReference type="Pfam" id="PF04749">
    <property type="entry name" value="PLAC8"/>
    <property type="match status" value="1"/>
</dbReference>